<dbReference type="EMBL" id="BOOU01000089">
    <property type="protein sequence ID" value="GII81164.1"/>
    <property type="molecule type" value="Genomic_DNA"/>
</dbReference>
<dbReference type="AlphaFoldDB" id="A0A919V2X5"/>
<evidence type="ECO:0000313" key="3">
    <source>
        <dbReference type="Proteomes" id="UP000655287"/>
    </source>
</evidence>
<comment type="caution">
    <text evidence="2">The sequence shown here is derived from an EMBL/GenBank/DDBJ whole genome shotgun (WGS) entry which is preliminary data.</text>
</comment>
<feature type="chain" id="PRO_5038492200" evidence="1">
    <location>
        <begin position="23"/>
        <end position="361"/>
    </location>
</feature>
<evidence type="ECO:0000313" key="2">
    <source>
        <dbReference type="EMBL" id="GII81164.1"/>
    </source>
</evidence>
<dbReference type="RefSeq" id="WP_203993024.1">
    <property type="nucleotide sequence ID" value="NZ_BOOU01000089.1"/>
</dbReference>
<gene>
    <name evidence="2" type="ORF">Sru01_61460</name>
</gene>
<name>A0A919V2X5_9ACTN</name>
<reference evidence="2" key="1">
    <citation type="submission" date="2021-01" db="EMBL/GenBank/DDBJ databases">
        <title>Whole genome shotgun sequence of Sphaerisporangium rufum NBRC 109079.</title>
        <authorList>
            <person name="Komaki H."/>
            <person name="Tamura T."/>
        </authorList>
    </citation>
    <scope>NUCLEOTIDE SEQUENCE</scope>
    <source>
        <strain evidence="2">NBRC 109079</strain>
    </source>
</reference>
<evidence type="ECO:0000256" key="1">
    <source>
        <dbReference type="SAM" id="SignalP"/>
    </source>
</evidence>
<organism evidence="2 3">
    <name type="scientific">Sphaerisporangium rufum</name>
    <dbReference type="NCBI Taxonomy" id="1381558"/>
    <lineage>
        <taxon>Bacteria</taxon>
        <taxon>Bacillati</taxon>
        <taxon>Actinomycetota</taxon>
        <taxon>Actinomycetes</taxon>
        <taxon>Streptosporangiales</taxon>
        <taxon>Streptosporangiaceae</taxon>
        <taxon>Sphaerisporangium</taxon>
    </lineage>
</organism>
<sequence>MRYSRPQLVAALAALTSVLAMGAVPAGADTPASGFPPAGSQDYVYSKVDFEKARQAARARDELARLTGNADEKAPERARAINDHVREAQAHGDHVKAANVEYVDIDRGFALILPRDVQVEKVKFTRQVRYRGEGAAKEWQSEFSATVESQEPRLTATPLTPETPVGETAVAASPTWGAGAPLFAATFTAIINGQGRLTGNVEKYKLQNDGNSTYDFFDYYRWGTATPTDPQHYVAGFYLRNYPDAATQSKISYHKYSPYSGYNEYCGEINASLSWYASIGGTFYAACQSYNPQISGNGDYALVMGHNGTDSLTRGIEFNNGIRVPQGFNPNTRNSMSLVMKNYWGNSWQCVADNTSRTCYP</sequence>
<protein>
    <submittedName>
        <fullName evidence="2">Uncharacterized protein</fullName>
    </submittedName>
</protein>
<accession>A0A919V2X5</accession>
<dbReference type="Proteomes" id="UP000655287">
    <property type="component" value="Unassembled WGS sequence"/>
</dbReference>
<proteinExistence type="predicted"/>
<feature type="signal peptide" evidence="1">
    <location>
        <begin position="1"/>
        <end position="22"/>
    </location>
</feature>
<keyword evidence="1" id="KW-0732">Signal</keyword>
<keyword evidence="3" id="KW-1185">Reference proteome</keyword>